<evidence type="ECO:0000259" key="1">
    <source>
        <dbReference type="Pfam" id="PF06985"/>
    </source>
</evidence>
<name>A0AAD7TM98_9APHY</name>
<evidence type="ECO:0000313" key="2">
    <source>
        <dbReference type="EMBL" id="KAJ8463328.1"/>
    </source>
</evidence>
<reference evidence="2" key="1">
    <citation type="submission" date="2022-11" db="EMBL/GenBank/DDBJ databases">
        <title>Genome Sequence of Cubamyces cubensis.</title>
        <authorList>
            <person name="Buettner E."/>
        </authorList>
    </citation>
    <scope>NUCLEOTIDE SEQUENCE</scope>
    <source>
        <strain evidence="2">MPL-01</strain>
    </source>
</reference>
<comment type="caution">
    <text evidence="2">The sequence shown here is derived from an EMBL/GenBank/DDBJ whole genome shotgun (WGS) entry which is preliminary data.</text>
</comment>
<organism evidence="2 3">
    <name type="scientific">Trametes cubensis</name>
    <dbReference type="NCBI Taxonomy" id="1111947"/>
    <lineage>
        <taxon>Eukaryota</taxon>
        <taxon>Fungi</taxon>
        <taxon>Dikarya</taxon>
        <taxon>Basidiomycota</taxon>
        <taxon>Agaricomycotina</taxon>
        <taxon>Agaricomycetes</taxon>
        <taxon>Polyporales</taxon>
        <taxon>Polyporaceae</taxon>
        <taxon>Trametes</taxon>
    </lineage>
</organism>
<feature type="domain" description="Heterokaryon incompatibility" evidence="1">
    <location>
        <begin position="81"/>
        <end position="246"/>
    </location>
</feature>
<dbReference type="InterPro" id="IPR010730">
    <property type="entry name" value="HET"/>
</dbReference>
<dbReference type="PANTHER" id="PTHR33112:SF16">
    <property type="entry name" value="HETEROKARYON INCOMPATIBILITY DOMAIN-CONTAINING PROTEIN"/>
    <property type="match status" value="1"/>
</dbReference>
<accession>A0AAD7TM98</accession>
<protein>
    <recommendedName>
        <fullName evidence="1">Heterokaryon incompatibility domain-containing protein</fullName>
    </recommendedName>
</protein>
<gene>
    <name evidence="2" type="ORF">ONZ51_g10329</name>
</gene>
<dbReference type="AlphaFoldDB" id="A0AAD7TM98"/>
<dbReference type="EMBL" id="JAPEVG010000401">
    <property type="protein sequence ID" value="KAJ8463328.1"/>
    <property type="molecule type" value="Genomic_DNA"/>
</dbReference>
<proteinExistence type="predicted"/>
<evidence type="ECO:0000313" key="3">
    <source>
        <dbReference type="Proteomes" id="UP001215151"/>
    </source>
</evidence>
<keyword evidence="3" id="KW-1185">Reference proteome</keyword>
<dbReference type="Proteomes" id="UP001215151">
    <property type="component" value="Unassembled WGS sequence"/>
</dbReference>
<sequence length="574" mass="64163">MYTTADDPAAAYVAGRLRIPHVGAPGILARAKACAEECARDHEACKAMPLEAAHLPRRLLDCSHSHRVRIVETDGNVRGRYIALSYVWGGPQPQRTTTANLASYMLDGIDPGNLPQTIQDAIRVARALGIRFLWIDSLCIIQDSAEDKHRELASMCDVYRHAYLTIDVARATSVAEGFLQDCLPLYPHVVPLVLPPDRGDFPDKASNPEARTAKVYLDPAHEDKMTRAEWLWGASQTARRGWCLQEVLLSRRSLVFTHLTVQLRCQTATQNVGGATHDGRHDFPRLPDSILHPHRPVERGSEEWEQIHQTWHRIVEDYSGRLLSYAEDKLVACAAIAEMFAPVLGPDYVAGLWHNSLPYDLLWRGPQWSDEPRPGHIHKDECAPSWSWASFDGQVHYVTYADEKPFEPMVVAEVLECTVTLKDDALRYGPTRPGGVLVLRAQLCPCRCYHRQPGQTGNLDLEVVSLAPLQVLDRLRLEASLDSEAGLCYTGASDQRTYLEVWTIPLVCDVSGARKGERVVDGLVVARAEQSTLSVAQQGHGTALYRRIGVFTGFWDIFYPGYFTHTPRVEITLI</sequence>
<dbReference type="Pfam" id="PF06985">
    <property type="entry name" value="HET"/>
    <property type="match status" value="1"/>
</dbReference>
<dbReference type="PANTHER" id="PTHR33112">
    <property type="entry name" value="DOMAIN PROTEIN, PUTATIVE-RELATED"/>
    <property type="match status" value="1"/>
</dbReference>